<dbReference type="OrthoDB" id="9808813at2"/>
<dbReference type="Pfam" id="PF00817">
    <property type="entry name" value="IMS"/>
    <property type="match status" value="1"/>
</dbReference>
<dbReference type="GO" id="GO:0006281">
    <property type="term" value="P:DNA repair"/>
    <property type="evidence" value="ECO:0007669"/>
    <property type="project" value="InterPro"/>
</dbReference>
<name>A0A5M8QUI3_9BACT</name>
<evidence type="ECO:0000256" key="1">
    <source>
        <dbReference type="ARBA" id="ARBA00010945"/>
    </source>
</evidence>
<dbReference type="CDD" id="cd01700">
    <property type="entry name" value="PolY_Pol_V_umuC"/>
    <property type="match status" value="1"/>
</dbReference>
<dbReference type="InterPro" id="IPR043128">
    <property type="entry name" value="Rev_trsase/Diguanyl_cyclase"/>
</dbReference>
<dbReference type="EMBL" id="VBSN01000029">
    <property type="protein sequence ID" value="KAA6439907.1"/>
    <property type="molecule type" value="Genomic_DNA"/>
</dbReference>
<dbReference type="Gene3D" id="3.40.1170.60">
    <property type="match status" value="1"/>
</dbReference>
<proteinExistence type="inferred from homology"/>
<dbReference type="Proteomes" id="UP000323994">
    <property type="component" value="Unassembled WGS sequence"/>
</dbReference>
<protein>
    <submittedName>
        <fullName evidence="3">Y-family DNA polymerase</fullName>
    </submittedName>
</protein>
<dbReference type="GO" id="GO:0042276">
    <property type="term" value="P:error-prone translesion synthesis"/>
    <property type="evidence" value="ECO:0007669"/>
    <property type="project" value="TreeGrafter"/>
</dbReference>
<dbReference type="PANTHER" id="PTHR11076:SF33">
    <property type="entry name" value="DNA POLYMERASE KAPPA"/>
    <property type="match status" value="1"/>
</dbReference>
<sequence>MFALIDCNNFYASCERVFRPELNGVPIVVLSNNDGCVVARSNEAKALDIPMGAPAFEYEKMFEKHGVQVFSSNYALYGDMSARVMTILGAFCPDLEVYSIDEAFLSFDGFKHFDLQKIGIEMRKKVQKCTGIPVSVGFAPTKALAKVANRIAKKFPELGGVYIIDTVEKLQKAIKWLKIEDVWGIGRQHAKRLNAQGIRTALDFTLMSDAWVKKNMSIVGLRLKKELSGIRTLELDEISDKKSIACTRSFDKNYSTYDEIKERIVTYATICAEKLRKQDCCCNVLQIFIVTNFFRQDQPQYSMSISVDLLPRILLDYFEAITWRLFLVTARFQTFSPTFSPR</sequence>
<dbReference type="GO" id="GO:0003887">
    <property type="term" value="F:DNA-directed DNA polymerase activity"/>
    <property type="evidence" value="ECO:0007669"/>
    <property type="project" value="UniProtKB-KW"/>
</dbReference>
<feature type="domain" description="UmuC" evidence="2">
    <location>
        <begin position="2"/>
        <end position="186"/>
    </location>
</feature>
<dbReference type="PROSITE" id="PS50173">
    <property type="entry name" value="UMUC"/>
    <property type="match status" value="1"/>
</dbReference>
<dbReference type="InterPro" id="IPR050116">
    <property type="entry name" value="DNA_polymerase-Y"/>
</dbReference>
<dbReference type="PANTHER" id="PTHR11076">
    <property type="entry name" value="DNA REPAIR POLYMERASE UMUC / TRANSFERASE FAMILY MEMBER"/>
    <property type="match status" value="1"/>
</dbReference>
<dbReference type="RefSeq" id="WP_139011941.1">
    <property type="nucleotide sequence ID" value="NZ_VBSN01000029.1"/>
</dbReference>
<dbReference type="GO" id="GO:0003684">
    <property type="term" value="F:damaged DNA binding"/>
    <property type="evidence" value="ECO:0007669"/>
    <property type="project" value="InterPro"/>
</dbReference>
<dbReference type="InterPro" id="IPR001126">
    <property type="entry name" value="UmuC"/>
</dbReference>
<dbReference type="InterPro" id="IPR036775">
    <property type="entry name" value="DNA_pol_Y-fam_lit_finger_sf"/>
</dbReference>
<keyword evidence="4" id="KW-1185">Reference proteome</keyword>
<dbReference type="SUPFAM" id="SSF56672">
    <property type="entry name" value="DNA/RNA polymerases"/>
    <property type="match status" value="1"/>
</dbReference>
<dbReference type="Gene3D" id="3.30.70.270">
    <property type="match status" value="1"/>
</dbReference>
<dbReference type="InterPro" id="IPR017961">
    <property type="entry name" value="DNA_pol_Y-fam_little_finger"/>
</dbReference>
<accession>A0A5M8QUI3</accession>
<evidence type="ECO:0000259" key="2">
    <source>
        <dbReference type="PROSITE" id="PS50173"/>
    </source>
</evidence>
<evidence type="ECO:0000313" key="4">
    <source>
        <dbReference type="Proteomes" id="UP000323994"/>
    </source>
</evidence>
<dbReference type="Pfam" id="PF11799">
    <property type="entry name" value="IMS_C"/>
    <property type="match status" value="1"/>
</dbReference>
<dbReference type="SUPFAM" id="SSF100879">
    <property type="entry name" value="Lesion bypass DNA polymerase (Y-family), little finger domain"/>
    <property type="match status" value="1"/>
</dbReference>
<dbReference type="Gene3D" id="1.10.150.20">
    <property type="entry name" value="5' to 3' exonuclease, C-terminal subdomain"/>
    <property type="match status" value="1"/>
</dbReference>
<comment type="similarity">
    <text evidence="1">Belongs to the DNA polymerase type-Y family.</text>
</comment>
<comment type="caution">
    <text evidence="3">The sequence shown here is derived from an EMBL/GenBank/DDBJ whole genome shotgun (WGS) entry which is preliminary data.</text>
</comment>
<reference evidence="3 4" key="1">
    <citation type="submission" date="2019-05" db="EMBL/GenBank/DDBJ databases">
        <authorList>
            <person name="Qu J.-H."/>
        </authorList>
    </citation>
    <scope>NUCLEOTIDE SEQUENCE [LARGE SCALE GENOMIC DNA]</scope>
    <source>
        <strain evidence="3 4">NS28</strain>
    </source>
</reference>
<evidence type="ECO:0000313" key="3">
    <source>
        <dbReference type="EMBL" id="KAA6439907.1"/>
    </source>
</evidence>
<gene>
    <name evidence="3" type="ORF">FEM33_10085</name>
</gene>
<dbReference type="AlphaFoldDB" id="A0A5M8QUI3"/>
<organism evidence="3 4">
    <name type="scientific">Dyadobacter flavalbus</name>
    <dbReference type="NCBI Taxonomy" id="2579942"/>
    <lineage>
        <taxon>Bacteria</taxon>
        <taxon>Pseudomonadati</taxon>
        <taxon>Bacteroidota</taxon>
        <taxon>Cytophagia</taxon>
        <taxon>Cytophagales</taxon>
        <taxon>Spirosomataceae</taxon>
        <taxon>Dyadobacter</taxon>
    </lineage>
</organism>
<dbReference type="InterPro" id="IPR043502">
    <property type="entry name" value="DNA/RNA_pol_sf"/>
</dbReference>